<evidence type="ECO:0000256" key="14">
    <source>
        <dbReference type="ARBA" id="ARBA00023157"/>
    </source>
</evidence>
<feature type="compositionally biased region" description="Pro residues" evidence="17">
    <location>
        <begin position="750"/>
        <end position="777"/>
    </location>
</feature>
<dbReference type="FunFam" id="3.90.550.10:FF:000021">
    <property type="entry name" value="Polypeptide N-acetylgalactosaminyltransferase"/>
    <property type="match status" value="1"/>
</dbReference>
<dbReference type="EC" id="2.4.1.-" evidence="16"/>
<keyword evidence="20" id="KW-1185">Reference proteome</keyword>
<evidence type="ECO:0000256" key="17">
    <source>
        <dbReference type="SAM" id="MobiDB-lite"/>
    </source>
</evidence>
<evidence type="ECO:0000256" key="11">
    <source>
        <dbReference type="ARBA" id="ARBA00022989"/>
    </source>
</evidence>
<keyword evidence="10" id="KW-0735">Signal-anchor</keyword>
<evidence type="ECO:0000256" key="12">
    <source>
        <dbReference type="ARBA" id="ARBA00023034"/>
    </source>
</evidence>
<gene>
    <name evidence="19" type="ORF">C7M84_009812</name>
</gene>
<evidence type="ECO:0000256" key="16">
    <source>
        <dbReference type="RuleBase" id="RU361242"/>
    </source>
</evidence>
<comment type="pathway">
    <text evidence="3 16">Protein modification; protein glycosylation.</text>
</comment>
<dbReference type="Proteomes" id="UP000283509">
    <property type="component" value="Unassembled WGS sequence"/>
</dbReference>
<reference evidence="19 20" key="1">
    <citation type="submission" date="2018-04" db="EMBL/GenBank/DDBJ databases">
        <authorList>
            <person name="Zhang X."/>
            <person name="Yuan J."/>
            <person name="Li F."/>
            <person name="Xiang J."/>
        </authorList>
    </citation>
    <scope>NUCLEOTIDE SEQUENCE [LARGE SCALE GENOMIC DNA]</scope>
    <source>
        <tissue evidence="19">Muscle</tissue>
    </source>
</reference>
<feature type="compositionally biased region" description="Pro residues" evidence="17">
    <location>
        <begin position="805"/>
        <end position="850"/>
    </location>
</feature>
<evidence type="ECO:0000313" key="20">
    <source>
        <dbReference type="Proteomes" id="UP000283509"/>
    </source>
</evidence>
<dbReference type="InterPro" id="IPR001173">
    <property type="entry name" value="Glyco_trans_2-like"/>
</dbReference>
<feature type="compositionally biased region" description="Low complexity" evidence="17">
    <location>
        <begin position="685"/>
        <end position="695"/>
    </location>
</feature>
<evidence type="ECO:0000256" key="13">
    <source>
        <dbReference type="ARBA" id="ARBA00023136"/>
    </source>
</evidence>
<dbReference type="PANTHER" id="PTHR11675">
    <property type="entry name" value="N-ACETYLGALACTOSAMINYLTRANSFERASE"/>
    <property type="match status" value="1"/>
</dbReference>
<dbReference type="SUPFAM" id="SSF50370">
    <property type="entry name" value="Ricin B-like lectins"/>
    <property type="match status" value="1"/>
</dbReference>
<dbReference type="PROSITE" id="PS50231">
    <property type="entry name" value="RICIN_B_LECTIN"/>
    <property type="match status" value="1"/>
</dbReference>
<dbReference type="CDD" id="cd02510">
    <property type="entry name" value="pp-GalNAc-T"/>
    <property type="match status" value="1"/>
</dbReference>
<reference evidence="19 20" key="2">
    <citation type="submission" date="2019-01" db="EMBL/GenBank/DDBJ databases">
        <title>The decoding of complex shrimp genome reveals the adaptation for benthos swimmer, frequently molting mechanism and breeding impact on genome.</title>
        <authorList>
            <person name="Sun Y."/>
            <person name="Gao Y."/>
            <person name="Yu Y."/>
        </authorList>
    </citation>
    <scope>NUCLEOTIDE SEQUENCE [LARGE SCALE GENOMIC DNA]</scope>
    <source>
        <tissue evidence="19">Muscle</tissue>
    </source>
</reference>
<dbReference type="InterPro" id="IPR035992">
    <property type="entry name" value="Ricin_B-like_lectins"/>
</dbReference>
<feature type="compositionally biased region" description="Pro residues" evidence="17">
    <location>
        <begin position="786"/>
        <end position="798"/>
    </location>
</feature>
<keyword evidence="9 16" id="KW-0430">Lectin</keyword>
<evidence type="ECO:0000256" key="5">
    <source>
        <dbReference type="ARBA" id="ARBA00022676"/>
    </source>
</evidence>
<keyword evidence="12 16" id="KW-0333">Golgi apparatus</keyword>
<dbReference type="PANTHER" id="PTHR11675:SF118">
    <property type="entry name" value="POLYPEPTIDE N-ACETYLGALACTOSAMINYLTRANSFERASE 3"/>
    <property type="match status" value="1"/>
</dbReference>
<keyword evidence="13" id="KW-0472">Membrane</keyword>
<dbReference type="GO" id="GO:0006493">
    <property type="term" value="P:protein O-linked glycosylation"/>
    <property type="evidence" value="ECO:0007669"/>
    <property type="project" value="UniProtKB-ARBA"/>
</dbReference>
<evidence type="ECO:0000256" key="7">
    <source>
        <dbReference type="ARBA" id="ARBA00022692"/>
    </source>
</evidence>
<evidence type="ECO:0000256" key="3">
    <source>
        <dbReference type="ARBA" id="ARBA00004922"/>
    </source>
</evidence>
<dbReference type="STRING" id="6689.A0A3R7MXC3"/>
<keyword evidence="7" id="KW-0812">Transmembrane</keyword>
<organism evidence="19 20">
    <name type="scientific">Penaeus vannamei</name>
    <name type="common">Whiteleg shrimp</name>
    <name type="synonym">Litopenaeus vannamei</name>
    <dbReference type="NCBI Taxonomy" id="6689"/>
    <lineage>
        <taxon>Eukaryota</taxon>
        <taxon>Metazoa</taxon>
        <taxon>Ecdysozoa</taxon>
        <taxon>Arthropoda</taxon>
        <taxon>Crustacea</taxon>
        <taxon>Multicrustacea</taxon>
        <taxon>Malacostraca</taxon>
        <taxon>Eumalacostraca</taxon>
        <taxon>Eucarida</taxon>
        <taxon>Decapoda</taxon>
        <taxon>Dendrobranchiata</taxon>
        <taxon>Penaeoidea</taxon>
        <taxon>Penaeidae</taxon>
        <taxon>Penaeus</taxon>
    </lineage>
</organism>
<evidence type="ECO:0000313" key="19">
    <source>
        <dbReference type="EMBL" id="ROT71841.1"/>
    </source>
</evidence>
<feature type="compositionally biased region" description="Pro residues" evidence="17">
    <location>
        <begin position="647"/>
        <end position="668"/>
    </location>
</feature>
<keyword evidence="11" id="KW-1133">Transmembrane helix</keyword>
<feature type="compositionally biased region" description="Pro residues" evidence="17">
    <location>
        <begin position="714"/>
        <end position="742"/>
    </location>
</feature>
<evidence type="ECO:0000256" key="10">
    <source>
        <dbReference type="ARBA" id="ARBA00022968"/>
    </source>
</evidence>
<feature type="compositionally biased region" description="Pro residues" evidence="17">
    <location>
        <begin position="874"/>
        <end position="918"/>
    </location>
</feature>
<dbReference type="UniPathway" id="UPA00378"/>
<dbReference type="InterPro" id="IPR045885">
    <property type="entry name" value="GalNAc-T"/>
</dbReference>
<keyword evidence="8" id="KW-0479">Metal-binding</keyword>
<dbReference type="GO" id="GO:0030246">
    <property type="term" value="F:carbohydrate binding"/>
    <property type="evidence" value="ECO:0007669"/>
    <property type="project" value="UniProtKB-KW"/>
</dbReference>
<feature type="compositionally biased region" description="Pro residues" evidence="17">
    <location>
        <begin position="696"/>
        <end position="707"/>
    </location>
</feature>
<dbReference type="Pfam" id="PF00652">
    <property type="entry name" value="Ricin_B_lectin"/>
    <property type="match status" value="1"/>
</dbReference>
<dbReference type="Gene3D" id="3.90.550.10">
    <property type="entry name" value="Spore Coat Polysaccharide Biosynthesis Protein SpsA, Chain A"/>
    <property type="match status" value="1"/>
</dbReference>
<keyword evidence="14 16" id="KW-1015">Disulfide bond</keyword>
<evidence type="ECO:0000256" key="8">
    <source>
        <dbReference type="ARBA" id="ARBA00022723"/>
    </source>
</evidence>
<dbReference type="SUPFAM" id="SSF53448">
    <property type="entry name" value="Nucleotide-diphospho-sugar transferases"/>
    <property type="match status" value="1"/>
</dbReference>
<feature type="compositionally biased region" description="Pro residues" evidence="17">
    <location>
        <begin position="858"/>
        <end position="867"/>
    </location>
</feature>
<evidence type="ECO:0000256" key="9">
    <source>
        <dbReference type="ARBA" id="ARBA00022734"/>
    </source>
</evidence>
<dbReference type="InterPro" id="IPR029044">
    <property type="entry name" value="Nucleotide-diphossugar_trans"/>
</dbReference>
<dbReference type="GO" id="GO:0004653">
    <property type="term" value="F:polypeptide N-acetylgalactosaminyltransferase activity"/>
    <property type="evidence" value="ECO:0007669"/>
    <property type="project" value="UniProtKB-ARBA"/>
</dbReference>
<dbReference type="Pfam" id="PF00535">
    <property type="entry name" value="Glycos_transf_2"/>
    <property type="match status" value="1"/>
</dbReference>
<comment type="caution">
    <text evidence="19">The sequence shown here is derived from an EMBL/GenBank/DDBJ whole genome shotgun (WGS) entry which is preliminary data.</text>
</comment>
<evidence type="ECO:0000256" key="2">
    <source>
        <dbReference type="ARBA" id="ARBA00004323"/>
    </source>
</evidence>
<feature type="compositionally biased region" description="Pro residues" evidence="17">
    <location>
        <begin position="675"/>
        <end position="684"/>
    </location>
</feature>
<proteinExistence type="inferred from homology"/>
<comment type="subcellular location">
    <subcellularLocation>
        <location evidence="2 16">Golgi apparatus membrane</location>
        <topology evidence="2 16">Single-pass type II membrane protein</topology>
    </subcellularLocation>
</comment>
<comment type="similarity">
    <text evidence="4 16">Belongs to the glycosyltransferase 2 family. GalNAc-T subfamily.</text>
</comment>
<feature type="compositionally biased region" description="Pro residues" evidence="17">
    <location>
        <begin position="621"/>
        <end position="639"/>
    </location>
</feature>
<keyword evidence="6 16" id="KW-0808">Transferase</keyword>
<name>A0A3R7MXC3_PENVA</name>
<evidence type="ECO:0000256" key="1">
    <source>
        <dbReference type="ARBA" id="ARBA00001936"/>
    </source>
</evidence>
<sequence length="959" mass="106968">MYSCRRRGRWLSAGLLALAFLLLIFLIRDPRVSFDENSDVMIPLKSKHKNQEEYIDKRGIHVVVGHYMGEDIPGKTTPNLTDEILNTNGYNPHVGAGENGDPVQIPNWEMGKMQRLYHINKFNLLASDRISVNRSLPDVRKKRCHDKTFAVSSLPTTSVIIVFHNEAWSTLLRTVHSVISRSPRQLLREILLVDDASERTFLKEPLEEYVSKLPVPVRVIRSPSRTGLIRARLLGAQEAKGEVLTFLDAHCEATIGWLEPLLSRIAEDNKRVVCPIIDIIHEDTFQYVKSFELHWGAFNWNLHFRWYTLGQKELDQRKKDITEAYRTPAMAGGLFSIHKDYFYKIGAYDRNMDVWGGENLEMSFRVWMCGGSIEIAPCSHVGHVFRKSSPYTFPGEGGVGGVLYRNLARVALVWLDDWAEFYFKINAEAAKVRNDVVVKDRVMLRDRLSCHTFEWYLQNIWPENFFPAKDRFVGKIRHDSLGKCLQRPMGKGGSNQPTGTAVLRECVYEVYPSQIFVFSKKGYIMTDESVCLDAPDAESAKNPQVRIMACNEYERQKWTYKEDTKQVQHKQTGWCLDLPSKSNPDTLSLSMCDTYSTSQRWNFEHVDWAKGRNQPIYLSIYPPPHPHPRPTPPIPPPPTNQSIHLATPPPPSPIPIPATSIPIPPNPQPTNLSISPPPPLPAQPPTNQSIHLAPHSPLPPPSPPNPNQPNLSISPPPPSPPSRPTPTPISISPPTPPIPAQPPTQSIHRAPPPTPTHQPIYPSAPLPPPRPPSPPNPNQTNLSISPLPPSPPSPPNPPNQSIHSPLPPPPHPTPIHLATPPPPPIPPNPNQPIYPSRHPPPPSPIPPPQPTNLSISRPPFPPPPPPTNQSHLATPPPPHYPSRHAPPSPLPPSPPNQPPHPNPRPPPNPPSHPTPLPAGSPQKPAQQSRPPGMCTRARPGGGRLRGEIVLFNLFSLFLC</sequence>
<dbReference type="Gene3D" id="2.80.10.50">
    <property type="match status" value="1"/>
</dbReference>
<dbReference type="SMART" id="SM00458">
    <property type="entry name" value="RICIN"/>
    <property type="match status" value="1"/>
</dbReference>
<feature type="region of interest" description="Disordered" evidence="17">
    <location>
        <begin position="619"/>
        <end position="944"/>
    </location>
</feature>
<dbReference type="GO" id="GO:0000139">
    <property type="term" value="C:Golgi membrane"/>
    <property type="evidence" value="ECO:0007669"/>
    <property type="project" value="UniProtKB-SubCell"/>
</dbReference>
<accession>A0A3R7MXC3</accession>
<dbReference type="GO" id="GO:0046872">
    <property type="term" value="F:metal ion binding"/>
    <property type="evidence" value="ECO:0007669"/>
    <property type="project" value="UniProtKB-KW"/>
</dbReference>
<dbReference type="OrthoDB" id="330637at2759"/>
<evidence type="ECO:0000256" key="15">
    <source>
        <dbReference type="ARBA" id="ARBA00023211"/>
    </source>
</evidence>
<evidence type="ECO:0000256" key="6">
    <source>
        <dbReference type="ARBA" id="ARBA00022679"/>
    </source>
</evidence>
<dbReference type="InterPro" id="IPR000772">
    <property type="entry name" value="Ricin_B_lectin"/>
</dbReference>
<dbReference type="EMBL" id="QCYY01002239">
    <property type="protein sequence ID" value="ROT71841.1"/>
    <property type="molecule type" value="Genomic_DNA"/>
</dbReference>
<evidence type="ECO:0000256" key="4">
    <source>
        <dbReference type="ARBA" id="ARBA00005680"/>
    </source>
</evidence>
<comment type="cofactor">
    <cofactor evidence="1 16">
        <name>Mn(2+)</name>
        <dbReference type="ChEBI" id="CHEBI:29035"/>
    </cofactor>
</comment>
<feature type="domain" description="Ricin B lectin" evidence="18">
    <location>
        <begin position="470"/>
        <end position="604"/>
    </location>
</feature>
<keyword evidence="15 16" id="KW-0464">Manganese</keyword>
<protein>
    <recommendedName>
        <fullName evidence="16">Polypeptide N-acetylgalactosaminyltransferase</fullName>
        <ecNumber evidence="16">2.4.1.-</ecNumber>
    </recommendedName>
    <alternativeName>
        <fullName evidence="16">Protein-UDP acetylgalactosaminyltransferase</fullName>
    </alternativeName>
</protein>
<dbReference type="AlphaFoldDB" id="A0A3R7MXC3"/>
<evidence type="ECO:0000259" key="18">
    <source>
        <dbReference type="SMART" id="SM00458"/>
    </source>
</evidence>
<keyword evidence="5 16" id="KW-0328">Glycosyltransferase</keyword>